<dbReference type="OrthoDB" id="3364649at2759"/>
<evidence type="ECO:0000313" key="3">
    <source>
        <dbReference type="Proteomes" id="UP000034947"/>
    </source>
</evidence>
<evidence type="ECO:0000313" key="2">
    <source>
        <dbReference type="EMBL" id="KKK19170.1"/>
    </source>
</evidence>
<reference evidence="2 3" key="1">
    <citation type="submission" date="2015-02" db="EMBL/GenBank/DDBJ databases">
        <title>Draft Genome Sequences of Two Closely-Related Aflatoxigenic Aspergillus Species Obtained from the Cote d'Ivoire.</title>
        <authorList>
            <person name="Moore G.G."/>
            <person name="Beltz S.B."/>
            <person name="Mack B.M."/>
        </authorList>
    </citation>
    <scope>NUCLEOTIDE SEQUENCE [LARGE SCALE GENOMIC DNA]</scope>
    <source>
        <strain evidence="2 3">SRRC1432</strain>
    </source>
</reference>
<dbReference type="PANTHER" id="PTHR14778:SF2">
    <property type="entry name" value="KINETOCHORE-ASSOCIATED PROTEIN DSN1 HOMOLOG"/>
    <property type="match status" value="1"/>
</dbReference>
<dbReference type="Proteomes" id="UP000034947">
    <property type="component" value="Unassembled WGS sequence"/>
</dbReference>
<proteinExistence type="predicted"/>
<dbReference type="GO" id="GO:0000444">
    <property type="term" value="C:MIS12/MIND type complex"/>
    <property type="evidence" value="ECO:0007669"/>
    <property type="project" value="InterPro"/>
</dbReference>
<feature type="compositionally biased region" description="Polar residues" evidence="1">
    <location>
        <begin position="467"/>
        <end position="476"/>
    </location>
</feature>
<feature type="region of interest" description="Disordered" evidence="1">
    <location>
        <begin position="394"/>
        <end position="484"/>
    </location>
</feature>
<evidence type="ECO:0000256" key="1">
    <source>
        <dbReference type="SAM" id="MobiDB-lite"/>
    </source>
</evidence>
<feature type="compositionally biased region" description="Basic and acidic residues" evidence="1">
    <location>
        <begin position="175"/>
        <end position="195"/>
    </location>
</feature>
<feature type="compositionally biased region" description="Low complexity" evidence="1">
    <location>
        <begin position="1"/>
        <end position="14"/>
    </location>
</feature>
<gene>
    <name evidence="2" type="ORF">AOCH_003363</name>
</gene>
<evidence type="ECO:0008006" key="4">
    <source>
        <dbReference type="Google" id="ProtNLM"/>
    </source>
</evidence>
<feature type="compositionally biased region" description="Basic and acidic residues" evidence="1">
    <location>
        <begin position="412"/>
        <end position="426"/>
    </location>
</feature>
<dbReference type="VEuPathDB" id="FungiDB:P175DRAFT_0492176"/>
<feature type="region of interest" description="Disordered" evidence="1">
    <location>
        <begin position="1"/>
        <end position="264"/>
    </location>
</feature>
<name>A0A0F8WNC5_9EURO</name>
<keyword evidence="3" id="KW-1185">Reference proteome</keyword>
<organism evidence="2 3">
    <name type="scientific">Aspergillus ochraceoroseus</name>
    <dbReference type="NCBI Taxonomy" id="138278"/>
    <lineage>
        <taxon>Eukaryota</taxon>
        <taxon>Fungi</taxon>
        <taxon>Dikarya</taxon>
        <taxon>Ascomycota</taxon>
        <taxon>Pezizomycotina</taxon>
        <taxon>Eurotiomycetes</taxon>
        <taxon>Eurotiomycetidae</taxon>
        <taxon>Eurotiales</taxon>
        <taxon>Aspergillaceae</taxon>
        <taxon>Aspergillus</taxon>
        <taxon>Aspergillus subgen. Nidulantes</taxon>
    </lineage>
</organism>
<dbReference type="GO" id="GO:0007059">
    <property type="term" value="P:chromosome segregation"/>
    <property type="evidence" value="ECO:0007669"/>
    <property type="project" value="InterPro"/>
</dbReference>
<dbReference type="AlphaFoldDB" id="A0A0F8WNC5"/>
<feature type="compositionally biased region" description="Basic and acidic residues" evidence="1">
    <location>
        <begin position="456"/>
        <end position="466"/>
    </location>
</feature>
<dbReference type="EMBL" id="JYKN01001742">
    <property type="protein sequence ID" value="KKK19170.1"/>
    <property type="molecule type" value="Genomic_DNA"/>
</dbReference>
<comment type="caution">
    <text evidence="2">The sequence shown here is derived from an EMBL/GenBank/DDBJ whole genome shotgun (WGS) entry which is preliminary data.</text>
</comment>
<sequence length="582" mass="64655">MTVTVLATSTSTTQTKRREPLRVLDMATSQARARHPPSAAPGGTHTGRGRRSKASVERQGGNEENVNGAEKKRKADFYNEDVEGFQFSRITTKKAKGSKDVIPESPIPAPENQARQQSPRRGRPPKKRSEEQKSESVTVCKQTAAEGTGKRQKRGSTKSTAPEAEAEAEPEPEPQPERSTRSTRKRESGEHVPTERKRKKGRPSKSHEEKTNGFVSPEPQHTGTSTIALPLADTPVIQRNKEMRGAKSAKGNRRSSLGMRGRRASSLIDSGASNALPHKKVDTADFYKHIANDGLPEPRRMRQLLIWCATRAMGDKPSGSRSEDESARLAARVIQEELLKEFSSNSELSNWFGREDTSPPTLVVKKENPKNIQNQEKIKELEEQIHKLQKERQALNALLRPPSIPRVNPARKQKEQMPKGQSKPDSEPTPGLLDEPIDLSALNPSQQKILASIDPETAKRYRKDTQSQEPEQSAESNHLPPITPSVVSTRLSRITNRLAPMLDSLAAGVHDIELYRSLSDTVSAQILQICAKRLEERDTRKALRRLAIAGDQEGQKETVALRPRPKEDLGLILGALSRVERR</sequence>
<accession>A0A0F8WNC5</accession>
<protein>
    <recommendedName>
        <fullName evidence="4">Mis12-Mtw1 family protein</fullName>
    </recommendedName>
</protein>
<feature type="compositionally biased region" description="Acidic residues" evidence="1">
    <location>
        <begin position="164"/>
        <end position="174"/>
    </location>
</feature>
<dbReference type="PANTHER" id="PTHR14778">
    <property type="entry name" value="KINETOCHORE-ASSOCIATED PROTEIN DSN1 HOMOLOG"/>
    <property type="match status" value="1"/>
</dbReference>
<dbReference type="Pfam" id="PF08202">
    <property type="entry name" value="MIS13"/>
    <property type="match status" value="1"/>
</dbReference>
<dbReference type="GO" id="GO:0051301">
    <property type="term" value="P:cell division"/>
    <property type="evidence" value="ECO:0007669"/>
    <property type="project" value="InterPro"/>
</dbReference>
<dbReference type="InterPro" id="IPR013218">
    <property type="entry name" value="Dsn1/Mis13"/>
</dbReference>